<dbReference type="GeneID" id="68866730"/>
<gene>
    <name evidence="4" type="ORF">SACC_19980</name>
</gene>
<keyword evidence="2" id="KW-0378">Hydrolase</keyword>
<accession>A0AAQ4CT50</accession>
<dbReference type="CDD" id="cd04673">
    <property type="entry name" value="NUDIX_ADPRase"/>
    <property type="match status" value="1"/>
</dbReference>
<evidence type="ECO:0000313" key="5">
    <source>
        <dbReference type="Proteomes" id="UP001319921"/>
    </source>
</evidence>
<dbReference type="PROSITE" id="PS51462">
    <property type="entry name" value="NUDIX"/>
    <property type="match status" value="1"/>
</dbReference>
<dbReference type="KEGG" id="scas:SACC_19980"/>
<dbReference type="InterPro" id="IPR000086">
    <property type="entry name" value="NUDIX_hydrolase_dom"/>
</dbReference>
<reference evidence="4 5" key="1">
    <citation type="journal article" date="2022" name="Microbiol. Resour. Announc.">
        <title>Complete Genome Sequence of the Hyperthermophilic and Acidophilic Archaeon Saccharolobus caldissimus Strain HS-3T.</title>
        <authorList>
            <person name="Sakai H.D."/>
            <person name="Kurosawa N."/>
        </authorList>
    </citation>
    <scope>NUCLEOTIDE SEQUENCE [LARGE SCALE GENOMIC DNA]</scope>
    <source>
        <strain evidence="4 5">JCM32116</strain>
    </source>
</reference>
<proteinExistence type="predicted"/>
<dbReference type="InterPro" id="IPR020084">
    <property type="entry name" value="NUDIX_hydrolase_CS"/>
</dbReference>
<keyword evidence="5" id="KW-1185">Reference proteome</keyword>
<dbReference type="AlphaFoldDB" id="A0AAQ4CT50"/>
<dbReference type="EMBL" id="AP025226">
    <property type="protein sequence ID" value="BDB98981.1"/>
    <property type="molecule type" value="Genomic_DNA"/>
</dbReference>
<dbReference type="PROSITE" id="PS00893">
    <property type="entry name" value="NUDIX_BOX"/>
    <property type="match status" value="1"/>
</dbReference>
<name>A0AAQ4CT50_9CREN</name>
<protein>
    <submittedName>
        <fullName evidence="4">DNA mismatch repair protein MutT</fullName>
    </submittedName>
</protein>
<feature type="domain" description="Nudix hydrolase" evidence="3">
    <location>
        <begin position="3"/>
        <end position="128"/>
    </location>
</feature>
<evidence type="ECO:0000313" key="4">
    <source>
        <dbReference type="EMBL" id="BDB98981.1"/>
    </source>
</evidence>
<dbReference type="RefSeq" id="WP_229569339.1">
    <property type="nucleotide sequence ID" value="NZ_AP025226.1"/>
</dbReference>
<dbReference type="InterPro" id="IPR020476">
    <property type="entry name" value="Nudix_hydrolase"/>
</dbReference>
<dbReference type="GO" id="GO:0016787">
    <property type="term" value="F:hydrolase activity"/>
    <property type="evidence" value="ECO:0007669"/>
    <property type="project" value="UniProtKB-KW"/>
</dbReference>
<dbReference type="InterPro" id="IPR015797">
    <property type="entry name" value="NUDIX_hydrolase-like_dom_sf"/>
</dbReference>
<dbReference type="SUPFAM" id="SSF55811">
    <property type="entry name" value="Nudix"/>
    <property type="match status" value="1"/>
</dbReference>
<comment type="cofactor">
    <cofactor evidence="1">
        <name>Mg(2+)</name>
        <dbReference type="ChEBI" id="CHEBI:18420"/>
    </cofactor>
</comment>
<dbReference type="Pfam" id="PF00293">
    <property type="entry name" value="NUDIX"/>
    <property type="match status" value="1"/>
</dbReference>
<evidence type="ECO:0000256" key="2">
    <source>
        <dbReference type="ARBA" id="ARBA00022801"/>
    </source>
</evidence>
<dbReference type="PRINTS" id="PR00502">
    <property type="entry name" value="NUDIXFAMILY"/>
</dbReference>
<sequence length="141" mass="15612">MDRPTVAVGCLIVSDNKVLLVKRKNPPNEGLWAIPGGKVEYGETIEDALKREIKEETGLEIAVGELISVVQIIAEGYHYVILDFECKPVGGILSAASDASAAEYIPFNKLKEIKTTKTTYEMLERYIKGEKPPYIITQISK</sequence>
<dbReference type="Gene3D" id="3.90.79.10">
    <property type="entry name" value="Nucleoside Triphosphate Pyrophosphohydrolase"/>
    <property type="match status" value="1"/>
</dbReference>
<evidence type="ECO:0000256" key="1">
    <source>
        <dbReference type="ARBA" id="ARBA00001946"/>
    </source>
</evidence>
<organism evidence="4 5">
    <name type="scientific">Saccharolobus caldissimus</name>
    <dbReference type="NCBI Taxonomy" id="1702097"/>
    <lineage>
        <taxon>Archaea</taxon>
        <taxon>Thermoproteota</taxon>
        <taxon>Thermoprotei</taxon>
        <taxon>Sulfolobales</taxon>
        <taxon>Sulfolobaceae</taxon>
        <taxon>Saccharolobus</taxon>
    </lineage>
</organism>
<dbReference type="PANTHER" id="PTHR43046:SF14">
    <property type="entry name" value="MUTT_NUDIX FAMILY PROTEIN"/>
    <property type="match status" value="1"/>
</dbReference>
<dbReference type="PANTHER" id="PTHR43046">
    <property type="entry name" value="GDP-MANNOSE MANNOSYL HYDROLASE"/>
    <property type="match status" value="1"/>
</dbReference>
<evidence type="ECO:0000259" key="3">
    <source>
        <dbReference type="PROSITE" id="PS51462"/>
    </source>
</evidence>
<dbReference type="Proteomes" id="UP001319921">
    <property type="component" value="Chromosome"/>
</dbReference>